<dbReference type="Proteomes" id="UP001500751">
    <property type="component" value="Unassembled WGS sequence"/>
</dbReference>
<sequence>MKEEEEDRLEATPDQVARERRRLRHAAEMAEPAYRTAQAGEDTND</sequence>
<proteinExistence type="predicted"/>
<evidence type="ECO:0000313" key="1">
    <source>
        <dbReference type="EMBL" id="GAA2021453.1"/>
    </source>
</evidence>
<gene>
    <name evidence="1" type="ORF">GCM10009839_18120</name>
</gene>
<evidence type="ECO:0000313" key="2">
    <source>
        <dbReference type="Proteomes" id="UP001500751"/>
    </source>
</evidence>
<organism evidence="1 2">
    <name type="scientific">Catenulispora yoronensis</name>
    <dbReference type="NCBI Taxonomy" id="450799"/>
    <lineage>
        <taxon>Bacteria</taxon>
        <taxon>Bacillati</taxon>
        <taxon>Actinomycetota</taxon>
        <taxon>Actinomycetes</taxon>
        <taxon>Catenulisporales</taxon>
        <taxon>Catenulisporaceae</taxon>
        <taxon>Catenulispora</taxon>
    </lineage>
</organism>
<comment type="caution">
    <text evidence="1">The sequence shown here is derived from an EMBL/GenBank/DDBJ whole genome shotgun (WGS) entry which is preliminary data.</text>
</comment>
<protein>
    <submittedName>
        <fullName evidence="1">Uncharacterized protein</fullName>
    </submittedName>
</protein>
<accession>A0ABP5FE84</accession>
<keyword evidence="2" id="KW-1185">Reference proteome</keyword>
<reference evidence="2" key="1">
    <citation type="journal article" date="2019" name="Int. J. Syst. Evol. Microbiol.">
        <title>The Global Catalogue of Microorganisms (GCM) 10K type strain sequencing project: providing services to taxonomists for standard genome sequencing and annotation.</title>
        <authorList>
            <consortium name="The Broad Institute Genomics Platform"/>
            <consortium name="The Broad Institute Genome Sequencing Center for Infectious Disease"/>
            <person name="Wu L."/>
            <person name="Ma J."/>
        </authorList>
    </citation>
    <scope>NUCLEOTIDE SEQUENCE [LARGE SCALE GENOMIC DNA]</scope>
    <source>
        <strain evidence="2">JCM 16014</strain>
    </source>
</reference>
<dbReference type="EMBL" id="BAAAQN010000007">
    <property type="protein sequence ID" value="GAA2021453.1"/>
    <property type="molecule type" value="Genomic_DNA"/>
</dbReference>
<name>A0ABP5FE84_9ACTN</name>